<dbReference type="PANTHER" id="PTHR45937">
    <property type="entry name" value="ASPARAGINE SYNTHETASE DOMAIN-CONTAINING PROTEIN 1"/>
    <property type="match status" value="1"/>
</dbReference>
<dbReference type="InterPro" id="IPR001962">
    <property type="entry name" value="Asn_synthase"/>
</dbReference>
<gene>
    <name evidence="5" type="ORF">BLS_006198</name>
</gene>
<name>A0A8H3V5C4_VENIN</name>
<dbReference type="CDD" id="cd01991">
    <property type="entry name" value="Asn_synthase_B_C"/>
    <property type="match status" value="1"/>
</dbReference>
<dbReference type="SUPFAM" id="SSF52402">
    <property type="entry name" value="Adenine nucleotide alpha hydrolases-like"/>
    <property type="match status" value="1"/>
</dbReference>
<dbReference type="InterPro" id="IPR051857">
    <property type="entry name" value="Asn_synthetase_domain"/>
</dbReference>
<feature type="domain" description="Glutamine amidotransferase type-2" evidence="4">
    <location>
        <begin position="2"/>
        <end position="192"/>
    </location>
</feature>
<protein>
    <recommendedName>
        <fullName evidence="4">Glutamine amidotransferase type-2 domain-containing protein</fullName>
    </recommendedName>
</protein>
<accession>A0A8H3V5C4</accession>
<sequence length="572" mass="62810">MCGIFCTISQGQVVKPSQNALDLLHQRGPDIINSFNHVRPLSNGPDKSETTCIHFTSSVLALRGDSDVAQPLKHVSNGSVLCWNGEAWKTEKGVVSGNDGMLVMDMLSEASRQPDSQSIILRVLEQIRGPFAFVYYDGKGKLYYGRDCLGRRSLMKAALEDGTIILTSVADLNLDAQWAEVDADGLYVVDVLAKDITSQKFKTAHIPGIISEPSTSPSSTSLILPFTDMNRDVSSFPEARINIHSSAVTEMETFLIQSLRLRTLNIHQKADMTPNEQKVNVAILFSGGLDCTLLARLTHDTLHPDQEIDLLNVAFENPRIHKPGGDISFYETCPDRMTARSSLVELQQTCPGRIFRLVCVNVPFTMFQAHRQKVVDLIHPHNTEMDLSIAIALYFASRGVGTVSIPETTSKPTEIDYETPARVLLSGLGADELFGGYRRHENAFTMHGLTATGGLLDSLDEDISRIGKRNLGRDDRVLSHWGKEARYPFLDEDVVAWALKAPVWKKVGFGFDLNDSIDGGSLEPGKLVLRLLAKKLGMDGVAKEAKRAIQFGARTAKMGIGSGKTKGTQQLS</sequence>
<evidence type="ECO:0000313" key="5">
    <source>
        <dbReference type="EMBL" id="KAE9982355.1"/>
    </source>
</evidence>
<dbReference type="GO" id="GO:0006529">
    <property type="term" value="P:asparagine biosynthetic process"/>
    <property type="evidence" value="ECO:0007669"/>
    <property type="project" value="UniProtKB-KW"/>
</dbReference>
<dbReference type="PANTHER" id="PTHR45937:SF1">
    <property type="entry name" value="ASPARAGINE SYNTHETASE DOMAIN-CONTAINING PROTEIN 1"/>
    <property type="match status" value="1"/>
</dbReference>
<dbReference type="PROSITE" id="PS51278">
    <property type="entry name" value="GATASE_TYPE_2"/>
    <property type="match status" value="1"/>
</dbReference>
<dbReference type="InterPro" id="IPR017932">
    <property type="entry name" value="GATase_2_dom"/>
</dbReference>
<evidence type="ECO:0000256" key="3">
    <source>
        <dbReference type="ARBA" id="ARBA00022962"/>
    </source>
</evidence>
<evidence type="ECO:0000256" key="2">
    <source>
        <dbReference type="ARBA" id="ARBA00022888"/>
    </source>
</evidence>
<comment type="caution">
    <text evidence="5">The sequence shown here is derived from an EMBL/GenBank/DDBJ whole genome shotgun (WGS) entry which is preliminary data.</text>
</comment>
<dbReference type="GO" id="GO:0004066">
    <property type="term" value="F:asparagine synthase (glutamine-hydrolyzing) activity"/>
    <property type="evidence" value="ECO:0007669"/>
    <property type="project" value="InterPro"/>
</dbReference>
<keyword evidence="3" id="KW-0315">Glutamine amidotransferase</keyword>
<dbReference type="SUPFAM" id="SSF56235">
    <property type="entry name" value="N-terminal nucleophile aminohydrolases (Ntn hydrolases)"/>
    <property type="match status" value="1"/>
</dbReference>
<dbReference type="EMBL" id="WNWQ01000045">
    <property type="protein sequence ID" value="KAE9982355.1"/>
    <property type="molecule type" value="Genomic_DNA"/>
</dbReference>
<organism evidence="5 6">
    <name type="scientific">Venturia inaequalis</name>
    <name type="common">Apple scab fungus</name>
    <dbReference type="NCBI Taxonomy" id="5025"/>
    <lineage>
        <taxon>Eukaryota</taxon>
        <taxon>Fungi</taxon>
        <taxon>Dikarya</taxon>
        <taxon>Ascomycota</taxon>
        <taxon>Pezizomycotina</taxon>
        <taxon>Dothideomycetes</taxon>
        <taxon>Pleosporomycetidae</taxon>
        <taxon>Venturiales</taxon>
        <taxon>Venturiaceae</taxon>
        <taxon>Venturia</taxon>
    </lineage>
</organism>
<proteinExistence type="predicted"/>
<dbReference type="Gene3D" id="3.40.50.620">
    <property type="entry name" value="HUPs"/>
    <property type="match status" value="1"/>
</dbReference>
<evidence type="ECO:0000313" key="6">
    <source>
        <dbReference type="Proteomes" id="UP000433883"/>
    </source>
</evidence>
<dbReference type="Gene3D" id="3.60.20.10">
    <property type="entry name" value="Glutamine Phosphoribosylpyrophosphate, subunit 1, domain 1"/>
    <property type="match status" value="1"/>
</dbReference>
<keyword evidence="1" id="KW-0028">Amino-acid biosynthesis</keyword>
<dbReference type="InterPro" id="IPR014729">
    <property type="entry name" value="Rossmann-like_a/b/a_fold"/>
</dbReference>
<dbReference type="Pfam" id="PF00733">
    <property type="entry name" value="Asn_synthase"/>
    <property type="match status" value="1"/>
</dbReference>
<keyword evidence="2" id="KW-0061">Asparagine biosynthesis</keyword>
<evidence type="ECO:0000259" key="4">
    <source>
        <dbReference type="PROSITE" id="PS51278"/>
    </source>
</evidence>
<dbReference type="Proteomes" id="UP000433883">
    <property type="component" value="Unassembled WGS sequence"/>
</dbReference>
<reference evidence="5 6" key="1">
    <citation type="submission" date="2019-11" db="EMBL/GenBank/DDBJ databases">
        <title>Venturia inaequalis Genome Resource.</title>
        <authorList>
            <person name="Lichtner F.J."/>
        </authorList>
    </citation>
    <scope>NUCLEOTIDE SEQUENCE [LARGE SCALE GENOMIC DNA]</scope>
    <source>
        <strain evidence="5">Bline_iso_100314</strain>
    </source>
</reference>
<dbReference type="InterPro" id="IPR029055">
    <property type="entry name" value="Ntn_hydrolases_N"/>
</dbReference>
<dbReference type="AlphaFoldDB" id="A0A8H3V5C4"/>
<evidence type="ECO:0000256" key="1">
    <source>
        <dbReference type="ARBA" id="ARBA00022605"/>
    </source>
</evidence>